<dbReference type="Proteomes" id="UP001280897">
    <property type="component" value="Unassembled WGS sequence"/>
</dbReference>
<evidence type="ECO:0000313" key="2">
    <source>
        <dbReference type="Proteomes" id="UP001280897"/>
    </source>
</evidence>
<dbReference type="EMBL" id="JAWJAV010000003">
    <property type="protein sequence ID" value="MDV2621177.1"/>
    <property type="molecule type" value="Genomic_DNA"/>
</dbReference>
<proteinExistence type="predicted"/>
<comment type="caution">
    <text evidence="1">The sequence shown here is derived from an EMBL/GenBank/DDBJ whole genome shotgun (WGS) entry which is preliminary data.</text>
</comment>
<evidence type="ECO:0008006" key="3">
    <source>
        <dbReference type="Google" id="ProtNLM"/>
    </source>
</evidence>
<organism evidence="1 2">
    <name type="scientific">Pediococcus acidilactici</name>
    <dbReference type="NCBI Taxonomy" id="1254"/>
    <lineage>
        <taxon>Bacteria</taxon>
        <taxon>Bacillati</taxon>
        <taxon>Bacillota</taxon>
        <taxon>Bacilli</taxon>
        <taxon>Lactobacillales</taxon>
        <taxon>Lactobacillaceae</taxon>
        <taxon>Pediococcus</taxon>
        <taxon>Pediococcus acidilactici group</taxon>
    </lineage>
</organism>
<reference evidence="1" key="1">
    <citation type="journal article" date="2023" name="PeerJ">
        <title>Selection and evaluation of lactic acid bacteria from chicken feces in Thailand as potential probiotics.</title>
        <authorList>
            <person name="Khurajog B."/>
            <person name="Disastra Y."/>
            <person name="Lawwyne L.D."/>
            <person name="Sirichokchatchawan W."/>
            <person name="Niyomtham W."/>
            <person name="Yindee J."/>
            <person name="Hampson D.J."/>
            <person name="Prapasarakul N."/>
        </authorList>
    </citation>
    <scope>NUCLEOTIDE SEQUENCE</scope>
    <source>
        <strain evidence="1">BF9</strain>
    </source>
</reference>
<name>A0AAW8YHX2_PEDAC</name>
<gene>
    <name evidence="1" type="ORF">R0G89_05470</name>
</gene>
<dbReference type="RefSeq" id="WP_274803644.1">
    <property type="nucleotide sequence ID" value="NZ_CP118436.1"/>
</dbReference>
<dbReference type="AlphaFoldDB" id="A0AAW8YHX2"/>
<protein>
    <recommendedName>
        <fullName evidence="3">Phage protein</fullName>
    </recommendedName>
</protein>
<evidence type="ECO:0000313" key="1">
    <source>
        <dbReference type="EMBL" id="MDV2621177.1"/>
    </source>
</evidence>
<reference evidence="1" key="2">
    <citation type="submission" date="2023-10" db="EMBL/GenBank/DDBJ databases">
        <authorList>
            <person name="Khurajog B."/>
        </authorList>
    </citation>
    <scope>NUCLEOTIDE SEQUENCE</scope>
    <source>
        <strain evidence="1">BF9</strain>
    </source>
</reference>
<sequence>MNDDYKLGYENGQTDMLLELGNKLRAMSEPLFQKLIKEQKLSADEDVRLTVLNEIRDWEEEMVEDVTDD</sequence>
<accession>A0AAW8YHX2</accession>